<dbReference type="InterPro" id="IPR029149">
    <property type="entry name" value="Creatin/AminoP/Spt16_N"/>
</dbReference>
<dbReference type="AlphaFoldDB" id="A0A914W1G0"/>
<keyword evidence="9" id="KW-1185">Reference proteome</keyword>
<evidence type="ECO:0000256" key="4">
    <source>
        <dbReference type="ARBA" id="ARBA00022801"/>
    </source>
</evidence>
<keyword evidence="3" id="KW-0479">Metal-binding</keyword>
<organism evidence="9 10">
    <name type="scientific">Plectus sambesii</name>
    <dbReference type="NCBI Taxonomy" id="2011161"/>
    <lineage>
        <taxon>Eukaryota</taxon>
        <taxon>Metazoa</taxon>
        <taxon>Ecdysozoa</taxon>
        <taxon>Nematoda</taxon>
        <taxon>Chromadorea</taxon>
        <taxon>Plectida</taxon>
        <taxon>Plectina</taxon>
        <taxon>Plectoidea</taxon>
        <taxon>Plectidae</taxon>
        <taxon>Plectus</taxon>
    </lineage>
</organism>
<evidence type="ECO:0000313" key="9">
    <source>
        <dbReference type="Proteomes" id="UP000887566"/>
    </source>
</evidence>
<name>A0A914W1G0_9BILA</name>
<dbReference type="InterPro" id="IPR000994">
    <property type="entry name" value="Pept_M24"/>
</dbReference>
<dbReference type="Gene3D" id="3.40.350.10">
    <property type="entry name" value="Creatinase/prolidase N-terminal domain"/>
    <property type="match status" value="1"/>
</dbReference>
<comment type="similarity">
    <text evidence="2">Belongs to the peptidase M24B family.</text>
</comment>
<dbReference type="SUPFAM" id="SSF55920">
    <property type="entry name" value="Creatinase/aminopeptidase"/>
    <property type="match status" value="1"/>
</dbReference>
<dbReference type="CDD" id="cd00096">
    <property type="entry name" value="Ig"/>
    <property type="match status" value="1"/>
</dbReference>
<feature type="signal peptide" evidence="7">
    <location>
        <begin position="1"/>
        <end position="21"/>
    </location>
</feature>
<keyword evidence="4" id="KW-0378">Hydrolase</keyword>
<keyword evidence="7" id="KW-0732">Signal</keyword>
<dbReference type="Gene3D" id="3.90.230.10">
    <property type="entry name" value="Creatinase/methionine aminopeptidase superfamily"/>
    <property type="match status" value="1"/>
</dbReference>
<dbReference type="SUPFAM" id="SSF53092">
    <property type="entry name" value="Creatinase/prolidase N-terminal domain"/>
    <property type="match status" value="1"/>
</dbReference>
<dbReference type="PANTHER" id="PTHR43226:SF4">
    <property type="entry name" value="XAA-PRO AMINOPEPTIDASE 3"/>
    <property type="match status" value="1"/>
</dbReference>
<accession>A0A914W1G0</accession>
<dbReference type="InterPro" id="IPR036005">
    <property type="entry name" value="Creatinase/aminopeptidase-like"/>
</dbReference>
<evidence type="ECO:0000256" key="3">
    <source>
        <dbReference type="ARBA" id="ARBA00022723"/>
    </source>
</evidence>
<dbReference type="SMART" id="SM01011">
    <property type="entry name" value="AMP_N"/>
    <property type="match status" value="1"/>
</dbReference>
<dbReference type="InterPro" id="IPR007865">
    <property type="entry name" value="Aminopep_P_N"/>
</dbReference>
<evidence type="ECO:0000256" key="5">
    <source>
        <dbReference type="ARBA" id="ARBA00023211"/>
    </source>
</evidence>
<evidence type="ECO:0000256" key="7">
    <source>
        <dbReference type="SAM" id="SignalP"/>
    </source>
</evidence>
<sequence length="755" mass="85197">MLPRPVVILLLASATVIMVEGWFFECDDLEPEEYEKKKNCWTTTESVTTDSTPTSSTKKSIKKIFQEKTKRVMIGLTLQMKQQRFTFRLGNVSVQHQVLEGMLVVLECPGVKKESKQLDKVKWFFSGIEIGADLLSWRVKQNDEGRLELWPTVVRDSGRFECYFEDEWRGQISLLVVSLANAIHTGLTNFLYSIPFALFMLAIVIGELLFCPFRQSKVIVDPMIEFNERQLALTDKEYSERVSGTITGTSDDGEQQYSTSSTTTTSRSTRHAIETLMLIERPPPSSRPKVVVNTRQPSHLTHPSLIAEDEATPGISRAEYADRRRRLFESFVRSCTLHGAVDEDQRFLVLLCGSDMTYSAPDVPNPFRQCSNMFYLSGLQEPGACLAITGTTKGDPRTTLFVQRREAHKELWDGPLAGVDGASYLTGVDDVFEHQHFGAFLEMCVPSQGTVIAAYDPTQWTNKKDDILVRMRDKIRLSGDPLLNMIHRLRWIKSPAEIALMRKTCAIGSSAVAATIARTRPGMNENVLVGRMEMEVRSRGARTLAYPPVIAGGNRANTIHYLNTDQTIEDGDMILMDAGCDYHGYVSDITRTWPASGRFNETQRLLYEALDDVQQKLLTFVRDRRPLLLSHVYFEMLTHLGRNLQEIGLFPSHLNEEELKHMADHVCPHHVSHYLGLDVHDTSTVARSIPVEPGVIITVEPGVYLNENDENIPERFRGIGIRIEDDVLITSTGAEVLTETCPTHIADIEALFHRI</sequence>
<evidence type="ECO:0000256" key="6">
    <source>
        <dbReference type="SAM" id="MobiDB-lite"/>
    </source>
</evidence>
<dbReference type="GO" id="GO:0005739">
    <property type="term" value="C:mitochondrion"/>
    <property type="evidence" value="ECO:0007669"/>
    <property type="project" value="TreeGrafter"/>
</dbReference>
<dbReference type="WBParaSite" id="PSAMB.scaffold3010size20049.g20033.t1">
    <property type="protein sequence ID" value="PSAMB.scaffold3010size20049.g20033.t1"/>
    <property type="gene ID" value="PSAMB.scaffold3010size20049.g20033"/>
</dbReference>
<comment type="cofactor">
    <cofactor evidence="1">
        <name>Mn(2+)</name>
        <dbReference type="ChEBI" id="CHEBI:29035"/>
    </cofactor>
</comment>
<dbReference type="Pfam" id="PF05195">
    <property type="entry name" value="AMP_N"/>
    <property type="match status" value="1"/>
</dbReference>
<feature type="region of interest" description="Disordered" evidence="6">
    <location>
        <begin position="242"/>
        <end position="266"/>
    </location>
</feature>
<evidence type="ECO:0000256" key="1">
    <source>
        <dbReference type="ARBA" id="ARBA00001936"/>
    </source>
</evidence>
<reference evidence="10" key="1">
    <citation type="submission" date="2022-11" db="UniProtKB">
        <authorList>
            <consortium name="WormBaseParasite"/>
        </authorList>
    </citation>
    <scope>IDENTIFICATION</scope>
</reference>
<feature type="domain" description="Aminopeptidase P N-terminal" evidence="8">
    <location>
        <begin position="315"/>
        <end position="462"/>
    </location>
</feature>
<feature type="chain" id="PRO_5037366426" evidence="7">
    <location>
        <begin position="22"/>
        <end position="755"/>
    </location>
</feature>
<dbReference type="PANTHER" id="PTHR43226">
    <property type="entry name" value="XAA-PRO AMINOPEPTIDASE 3"/>
    <property type="match status" value="1"/>
</dbReference>
<keyword evidence="5" id="KW-0464">Manganese</keyword>
<dbReference type="InterPro" id="IPR036179">
    <property type="entry name" value="Ig-like_dom_sf"/>
</dbReference>
<dbReference type="Proteomes" id="UP000887566">
    <property type="component" value="Unplaced"/>
</dbReference>
<evidence type="ECO:0000313" key="10">
    <source>
        <dbReference type="WBParaSite" id="PSAMB.scaffold3010size20049.g20033.t1"/>
    </source>
</evidence>
<dbReference type="GO" id="GO:0030145">
    <property type="term" value="F:manganese ion binding"/>
    <property type="evidence" value="ECO:0007669"/>
    <property type="project" value="InterPro"/>
</dbReference>
<dbReference type="InterPro" id="IPR052433">
    <property type="entry name" value="X-Pro_dipept-like"/>
</dbReference>
<dbReference type="GO" id="GO:0070006">
    <property type="term" value="F:metalloaminopeptidase activity"/>
    <property type="evidence" value="ECO:0007669"/>
    <property type="project" value="InterPro"/>
</dbReference>
<proteinExistence type="inferred from homology"/>
<evidence type="ECO:0000256" key="2">
    <source>
        <dbReference type="ARBA" id="ARBA00008766"/>
    </source>
</evidence>
<protein>
    <submittedName>
        <fullName evidence="10">Aminopeptidase P N-terminal domain-containing protein</fullName>
    </submittedName>
</protein>
<dbReference type="GO" id="GO:0006508">
    <property type="term" value="P:proteolysis"/>
    <property type="evidence" value="ECO:0007669"/>
    <property type="project" value="TreeGrafter"/>
</dbReference>
<dbReference type="SUPFAM" id="SSF48726">
    <property type="entry name" value="Immunoglobulin"/>
    <property type="match status" value="1"/>
</dbReference>
<evidence type="ECO:0000259" key="8">
    <source>
        <dbReference type="SMART" id="SM01011"/>
    </source>
</evidence>
<dbReference type="Pfam" id="PF00557">
    <property type="entry name" value="Peptidase_M24"/>
    <property type="match status" value="1"/>
</dbReference>
<dbReference type="CDD" id="cd01087">
    <property type="entry name" value="Prolidase"/>
    <property type="match status" value="1"/>
</dbReference>